<evidence type="ECO:0008006" key="3">
    <source>
        <dbReference type="Google" id="ProtNLM"/>
    </source>
</evidence>
<dbReference type="Proteomes" id="UP000076532">
    <property type="component" value="Unassembled WGS sequence"/>
</dbReference>
<accession>A0A165XKA9</accession>
<reference evidence="1 2" key="1">
    <citation type="journal article" date="2016" name="Mol. Biol. Evol.">
        <title>Comparative Genomics of Early-Diverging Mushroom-Forming Fungi Provides Insights into the Origins of Lignocellulose Decay Capabilities.</title>
        <authorList>
            <person name="Nagy L.G."/>
            <person name="Riley R."/>
            <person name="Tritt A."/>
            <person name="Adam C."/>
            <person name="Daum C."/>
            <person name="Floudas D."/>
            <person name="Sun H."/>
            <person name="Yadav J.S."/>
            <person name="Pangilinan J."/>
            <person name="Larsson K.H."/>
            <person name="Matsuura K."/>
            <person name="Barry K."/>
            <person name="Labutti K."/>
            <person name="Kuo R."/>
            <person name="Ohm R.A."/>
            <person name="Bhattacharya S.S."/>
            <person name="Shirouzu T."/>
            <person name="Yoshinaga Y."/>
            <person name="Martin F.M."/>
            <person name="Grigoriev I.V."/>
            <person name="Hibbett D.S."/>
        </authorList>
    </citation>
    <scope>NUCLEOTIDE SEQUENCE [LARGE SCALE GENOMIC DNA]</scope>
    <source>
        <strain evidence="1 2">CBS 109695</strain>
    </source>
</reference>
<evidence type="ECO:0000313" key="1">
    <source>
        <dbReference type="EMBL" id="KZP08628.1"/>
    </source>
</evidence>
<feature type="non-terminal residue" evidence="1">
    <location>
        <position position="140"/>
    </location>
</feature>
<dbReference type="OrthoDB" id="2367075at2759"/>
<gene>
    <name evidence="1" type="ORF">FIBSPDRAFT_761079</name>
</gene>
<keyword evidence="2" id="KW-1185">Reference proteome</keyword>
<proteinExistence type="predicted"/>
<sequence>MYSVPRAPFDSHSPAFTGQGLTSHEPIILTDVSPAQFDHFLSILHPTEYGVYSATTVEDWTSILHLSDKWDFHSIRTLAIKHLAPIVTDIDKIVLGRRYGMSEWLEEAYRAVCMRKESLTRNEGRRIGIDNAVEINAIRQ</sequence>
<dbReference type="EMBL" id="KV417717">
    <property type="protein sequence ID" value="KZP08628.1"/>
    <property type="molecule type" value="Genomic_DNA"/>
</dbReference>
<organism evidence="1 2">
    <name type="scientific">Athelia psychrophila</name>
    <dbReference type="NCBI Taxonomy" id="1759441"/>
    <lineage>
        <taxon>Eukaryota</taxon>
        <taxon>Fungi</taxon>
        <taxon>Dikarya</taxon>
        <taxon>Basidiomycota</taxon>
        <taxon>Agaricomycotina</taxon>
        <taxon>Agaricomycetes</taxon>
        <taxon>Agaricomycetidae</taxon>
        <taxon>Atheliales</taxon>
        <taxon>Atheliaceae</taxon>
        <taxon>Athelia</taxon>
    </lineage>
</organism>
<name>A0A165XKA9_9AGAM</name>
<dbReference type="AlphaFoldDB" id="A0A165XKA9"/>
<protein>
    <recommendedName>
        <fullName evidence="3">BTB domain-containing protein</fullName>
    </recommendedName>
</protein>
<evidence type="ECO:0000313" key="2">
    <source>
        <dbReference type="Proteomes" id="UP000076532"/>
    </source>
</evidence>